<sequence length="79" mass="8374">MTTDRVIIEELFLRLPGLSAPAARRVSREVAERIGHGLGKALPARSLGALDITVTARPGASRDELVETVAAAVLEALTR</sequence>
<dbReference type="RefSeq" id="WP_282765401.1">
    <property type="nucleotide sequence ID" value="NZ_JASCTH010000030.1"/>
</dbReference>
<evidence type="ECO:0000313" key="2">
    <source>
        <dbReference type="Proteomes" id="UP001241758"/>
    </source>
</evidence>
<dbReference type="Proteomes" id="UP001241758">
    <property type="component" value="Unassembled WGS sequence"/>
</dbReference>
<comment type="caution">
    <text evidence="1">The sequence shown here is derived from an EMBL/GenBank/DDBJ whole genome shotgun (WGS) entry which is preliminary data.</text>
</comment>
<proteinExistence type="predicted"/>
<dbReference type="EMBL" id="JASCTH010000030">
    <property type="protein sequence ID" value="MDI6104117.1"/>
    <property type="molecule type" value="Genomic_DNA"/>
</dbReference>
<name>A0ABT6WWI9_9ACTN</name>
<accession>A0ABT6WWI9</accession>
<keyword evidence="2" id="KW-1185">Reference proteome</keyword>
<protein>
    <submittedName>
        <fullName evidence="1">Uncharacterized protein</fullName>
    </submittedName>
</protein>
<evidence type="ECO:0000313" key="1">
    <source>
        <dbReference type="EMBL" id="MDI6104117.1"/>
    </source>
</evidence>
<organism evidence="1 2">
    <name type="scientific">Actinoplanes sandaracinus</name>
    <dbReference type="NCBI Taxonomy" id="3045177"/>
    <lineage>
        <taxon>Bacteria</taxon>
        <taxon>Bacillati</taxon>
        <taxon>Actinomycetota</taxon>
        <taxon>Actinomycetes</taxon>
        <taxon>Micromonosporales</taxon>
        <taxon>Micromonosporaceae</taxon>
        <taxon>Actinoplanes</taxon>
    </lineage>
</organism>
<reference evidence="1 2" key="1">
    <citation type="submission" date="2023-05" db="EMBL/GenBank/DDBJ databases">
        <title>Actinoplanes sp. NEAU-A12 genome sequencing.</title>
        <authorList>
            <person name="Wang Z.-S."/>
        </authorList>
    </citation>
    <scope>NUCLEOTIDE SEQUENCE [LARGE SCALE GENOMIC DNA]</scope>
    <source>
        <strain evidence="1 2">NEAU-A12</strain>
    </source>
</reference>
<gene>
    <name evidence="1" type="ORF">QLQ12_36550</name>
</gene>